<dbReference type="RefSeq" id="WP_086576032.1">
    <property type="nucleotide sequence ID" value="NZ_NGFP01000126.1"/>
</dbReference>
<evidence type="ECO:0000313" key="2">
    <source>
        <dbReference type="Proteomes" id="UP000194761"/>
    </source>
</evidence>
<proteinExistence type="predicted"/>
<accession>A0A243RGB6</accession>
<dbReference type="EMBL" id="NGFP01000126">
    <property type="protein sequence ID" value="OUC93736.1"/>
    <property type="molecule type" value="Genomic_DNA"/>
</dbReference>
<protein>
    <submittedName>
        <fullName evidence="1">Uncharacterized protein</fullName>
    </submittedName>
</protein>
<dbReference type="Proteomes" id="UP000194761">
    <property type="component" value="Unassembled WGS sequence"/>
</dbReference>
<gene>
    <name evidence="1" type="ORF">CA984_25200</name>
</gene>
<sequence>MAAGLDSIGFGLLGVPLPPNTDELERQAGVLESAAGSRRSLGDDGARAHRLGERNAGVANDALDEHVAGKAGLLSRTTAQTQHVSVAASVSQIATTVVKWAGGLLAGLAGLAGLAALTPQGRAMLALRLRPFAHRVQGWIRAAMQSVGRLFTRLADLVRGTTAKQRVGQRLTAEQQQMQRVGAVKRAEFIQTKAMRARISTGRATESMGRAEERLRRAESAVSEARQTAFARIGPAFARGDIKSFQLQHLRERGLANHPWLDDLERSHLSRQATQLEQVEAQLGRHTAAHLDDAQRHVNEGLHLARTHRMDAPDLHRLRNELAELAARRSELTDRAWTTRMDINGPFKIQDMYPI</sequence>
<organism evidence="1 2">
    <name type="scientific">Streptosporangium minutum</name>
    <dbReference type="NCBI Taxonomy" id="569862"/>
    <lineage>
        <taxon>Bacteria</taxon>
        <taxon>Bacillati</taxon>
        <taxon>Actinomycetota</taxon>
        <taxon>Actinomycetes</taxon>
        <taxon>Streptosporangiales</taxon>
        <taxon>Streptosporangiaceae</taxon>
        <taxon>Streptosporangium</taxon>
    </lineage>
</organism>
<reference evidence="1 2" key="1">
    <citation type="submission" date="2017-05" db="EMBL/GenBank/DDBJ databases">
        <title>Biotechnological potential of actinobacteria isolated from South African environments.</title>
        <authorList>
            <person name="Le Roes-Hill M."/>
            <person name="Prins A."/>
            <person name="Durrell K.A."/>
        </authorList>
    </citation>
    <scope>NUCLEOTIDE SEQUENCE [LARGE SCALE GENOMIC DNA]</scope>
    <source>
        <strain evidence="1">M26</strain>
    </source>
</reference>
<comment type="caution">
    <text evidence="1">The sequence shown here is derived from an EMBL/GenBank/DDBJ whole genome shotgun (WGS) entry which is preliminary data.</text>
</comment>
<evidence type="ECO:0000313" key="1">
    <source>
        <dbReference type="EMBL" id="OUC93736.1"/>
    </source>
</evidence>
<name>A0A243RGB6_9ACTN</name>
<keyword evidence="2" id="KW-1185">Reference proteome</keyword>
<dbReference type="AlphaFoldDB" id="A0A243RGB6"/>